<dbReference type="EMBL" id="JXJN01012542">
    <property type="status" value="NOT_ANNOTATED_CDS"/>
    <property type="molecule type" value="Genomic_DNA"/>
</dbReference>
<name>A0A1B0BDN0_9MUSC</name>
<accession>A0A1B0BDN0</accession>
<dbReference type="EMBL" id="JXJN01012543">
    <property type="status" value="NOT_ANNOTATED_CDS"/>
    <property type="molecule type" value="Genomic_DNA"/>
</dbReference>
<sequence>MISISNVNDIMSNNTTCYECTHAKELKKERWVKASRVSVFEKTKSNFDHQNAGDAATYDEHKVPCGFFIRVQMHLRNRERKLVNVLEILWSLPLPSSFKNKRKKREIK</sequence>
<evidence type="ECO:0000313" key="1">
    <source>
        <dbReference type="EnsemblMetazoa" id="GPPI026707-PA"/>
    </source>
</evidence>
<protein>
    <submittedName>
        <fullName evidence="1">Uncharacterized protein</fullName>
    </submittedName>
</protein>
<dbReference type="EnsemblMetazoa" id="GPPI026707-RA">
    <property type="protein sequence ID" value="GPPI026707-PA"/>
    <property type="gene ID" value="GPPI026707"/>
</dbReference>
<dbReference type="Proteomes" id="UP000092460">
    <property type="component" value="Unassembled WGS sequence"/>
</dbReference>
<dbReference type="AlphaFoldDB" id="A0A1B0BDN0"/>
<dbReference type="VEuPathDB" id="VectorBase:GPPI026707"/>
<reference evidence="1" key="2">
    <citation type="submission" date="2020-05" db="UniProtKB">
        <authorList>
            <consortium name="EnsemblMetazoa"/>
        </authorList>
    </citation>
    <scope>IDENTIFICATION</scope>
    <source>
        <strain evidence="1">IAEA</strain>
    </source>
</reference>
<proteinExistence type="predicted"/>
<organism evidence="1 2">
    <name type="scientific">Glossina palpalis gambiensis</name>
    <dbReference type="NCBI Taxonomy" id="67801"/>
    <lineage>
        <taxon>Eukaryota</taxon>
        <taxon>Metazoa</taxon>
        <taxon>Ecdysozoa</taxon>
        <taxon>Arthropoda</taxon>
        <taxon>Hexapoda</taxon>
        <taxon>Insecta</taxon>
        <taxon>Pterygota</taxon>
        <taxon>Neoptera</taxon>
        <taxon>Endopterygota</taxon>
        <taxon>Diptera</taxon>
        <taxon>Brachycera</taxon>
        <taxon>Muscomorpha</taxon>
        <taxon>Hippoboscoidea</taxon>
        <taxon>Glossinidae</taxon>
        <taxon>Glossina</taxon>
    </lineage>
</organism>
<reference evidence="2" key="1">
    <citation type="submission" date="2015-01" db="EMBL/GenBank/DDBJ databases">
        <authorList>
            <person name="Aksoy S."/>
            <person name="Warren W."/>
            <person name="Wilson R.K."/>
        </authorList>
    </citation>
    <scope>NUCLEOTIDE SEQUENCE [LARGE SCALE GENOMIC DNA]</scope>
    <source>
        <strain evidence="2">IAEA</strain>
    </source>
</reference>
<evidence type="ECO:0000313" key="2">
    <source>
        <dbReference type="Proteomes" id="UP000092460"/>
    </source>
</evidence>
<keyword evidence="2" id="KW-1185">Reference proteome</keyword>